<feature type="transmembrane region" description="Helical" evidence="8">
    <location>
        <begin position="68"/>
        <end position="90"/>
    </location>
</feature>
<sequence>MSELASESSGAGPGSGDGTAGPREIRMSQDESWRGVAAEEVQELDSVVGAKLQARSRKLLGSLIRPRLWPAAAALTLVILQNLSSLAGPLLIAAAIDTGIPSAMNGDHSVLAWCIGAYAFSAIANSGLLMAFQRLAARISQDVLLDLRQRLFRHVQRLSLSFHESYTSGKVISRLTADMESINKLLEDGLDNMLNAILSLVFIGTLLLVLDVPLALIVMAGFVPLVLMLRWFRNTSGRAYRHTRGAIAKVIVQFVETMNGIRAVQAFRRERRNEAIMNVENVAYRDANHTAIGAVATFVASVRFIGNLSLAIVLGVGAWRVTGGSMELGVLTAFTLYLRRFYDPLDDLAQVANSYASASAALEKISGVLEEAPAVVEPAKPKLLPRAGTIEFDNVEFRYGPDGPVVLPAFDLTIPAGQTVALVGATGAGKSTIAKLVGRFYDPTAGSVRLSGVDLRDAADADLRSKVVTVTQENFLFSGSVADNIALGRPSASRGEIESAAAAVGAHEFIAALPDGYDTDVRKRGGRLSAGQRQLVAFARAFLADPAVLVLDEATSSLDVPGERAVQAALETVLTDRTALIIAHRLSTVLIADRVLVVDGGRIVEDGSPADLIAAGDGEFASLHRAWLDSLA</sequence>
<dbReference type="InterPro" id="IPR027417">
    <property type="entry name" value="P-loop_NTPase"/>
</dbReference>
<dbReference type="InterPro" id="IPR017871">
    <property type="entry name" value="ABC_transporter-like_CS"/>
</dbReference>
<protein>
    <submittedName>
        <fullName evidence="11">ABC iron siderophore transporter</fullName>
    </submittedName>
</protein>
<evidence type="ECO:0000256" key="1">
    <source>
        <dbReference type="ARBA" id="ARBA00004651"/>
    </source>
</evidence>
<evidence type="ECO:0000259" key="10">
    <source>
        <dbReference type="PROSITE" id="PS50929"/>
    </source>
</evidence>
<dbReference type="Gene3D" id="3.40.50.300">
    <property type="entry name" value="P-loop containing nucleotide triphosphate hydrolases"/>
    <property type="match status" value="1"/>
</dbReference>
<comment type="caution">
    <text evidence="11">The sequence shown here is derived from an EMBL/GenBank/DDBJ whole genome shotgun (WGS) entry which is preliminary data.</text>
</comment>
<gene>
    <name evidence="11" type="ORF">GC106_70860</name>
</gene>
<evidence type="ECO:0000256" key="7">
    <source>
        <dbReference type="SAM" id="MobiDB-lite"/>
    </source>
</evidence>
<dbReference type="InterPro" id="IPR003593">
    <property type="entry name" value="AAA+_ATPase"/>
</dbReference>
<dbReference type="RefSeq" id="WP_312873197.1">
    <property type="nucleotide sequence ID" value="NZ_JAAATY010000031.1"/>
</dbReference>
<keyword evidence="2 8" id="KW-0812">Transmembrane</keyword>
<evidence type="ECO:0000256" key="8">
    <source>
        <dbReference type="SAM" id="Phobius"/>
    </source>
</evidence>
<keyword evidence="6 8" id="KW-0472">Membrane</keyword>
<dbReference type="InterPro" id="IPR039421">
    <property type="entry name" value="Type_1_exporter"/>
</dbReference>
<dbReference type="InterPro" id="IPR036640">
    <property type="entry name" value="ABC1_TM_sf"/>
</dbReference>
<dbReference type="PROSITE" id="PS50893">
    <property type="entry name" value="ABC_TRANSPORTER_2"/>
    <property type="match status" value="1"/>
</dbReference>
<dbReference type="SMART" id="SM00382">
    <property type="entry name" value="AAA"/>
    <property type="match status" value="1"/>
</dbReference>
<comment type="subcellular location">
    <subcellularLocation>
        <location evidence="1">Cell membrane</location>
        <topology evidence="1">Multi-pass membrane protein</topology>
    </subcellularLocation>
</comment>
<evidence type="ECO:0000313" key="11">
    <source>
        <dbReference type="EMBL" id="NRN69825.1"/>
    </source>
</evidence>
<dbReference type="PANTHER" id="PTHR43394">
    <property type="entry name" value="ATP-DEPENDENT PERMEASE MDL1, MITOCHONDRIAL"/>
    <property type="match status" value="1"/>
</dbReference>
<feature type="transmembrane region" description="Helical" evidence="8">
    <location>
        <begin position="110"/>
        <end position="132"/>
    </location>
</feature>
<dbReference type="SUPFAM" id="SSF52540">
    <property type="entry name" value="P-loop containing nucleoside triphosphate hydrolases"/>
    <property type="match status" value="1"/>
</dbReference>
<evidence type="ECO:0000313" key="12">
    <source>
        <dbReference type="Proteomes" id="UP000763557"/>
    </source>
</evidence>
<proteinExistence type="predicted"/>
<evidence type="ECO:0000256" key="6">
    <source>
        <dbReference type="ARBA" id="ARBA00023136"/>
    </source>
</evidence>
<feature type="region of interest" description="Disordered" evidence="7">
    <location>
        <begin position="1"/>
        <end position="32"/>
    </location>
</feature>
<organism evidence="11 12">
    <name type="scientific">Kibdelosporangium persicum</name>
    <dbReference type="NCBI Taxonomy" id="2698649"/>
    <lineage>
        <taxon>Bacteria</taxon>
        <taxon>Bacillati</taxon>
        <taxon>Actinomycetota</taxon>
        <taxon>Actinomycetes</taxon>
        <taxon>Pseudonocardiales</taxon>
        <taxon>Pseudonocardiaceae</taxon>
        <taxon>Kibdelosporangium</taxon>
    </lineage>
</organism>
<keyword evidence="3" id="KW-0547">Nucleotide-binding</keyword>
<dbReference type="Pfam" id="PF00005">
    <property type="entry name" value="ABC_tran"/>
    <property type="match status" value="1"/>
</dbReference>
<name>A0ABX2FGG9_9PSEU</name>
<evidence type="ECO:0000256" key="4">
    <source>
        <dbReference type="ARBA" id="ARBA00022840"/>
    </source>
</evidence>
<evidence type="ECO:0000256" key="2">
    <source>
        <dbReference type="ARBA" id="ARBA00022692"/>
    </source>
</evidence>
<dbReference type="Pfam" id="PF00664">
    <property type="entry name" value="ABC_membrane"/>
    <property type="match status" value="1"/>
</dbReference>
<keyword evidence="12" id="KW-1185">Reference proteome</keyword>
<dbReference type="SUPFAM" id="SSF90123">
    <property type="entry name" value="ABC transporter transmembrane region"/>
    <property type="match status" value="1"/>
</dbReference>
<keyword evidence="5 8" id="KW-1133">Transmembrane helix</keyword>
<dbReference type="PROSITE" id="PS00211">
    <property type="entry name" value="ABC_TRANSPORTER_1"/>
    <property type="match status" value="1"/>
</dbReference>
<feature type="compositionally biased region" description="Basic and acidic residues" evidence="7">
    <location>
        <begin position="23"/>
        <end position="32"/>
    </location>
</feature>
<dbReference type="InterPro" id="IPR003439">
    <property type="entry name" value="ABC_transporter-like_ATP-bd"/>
</dbReference>
<evidence type="ECO:0000256" key="3">
    <source>
        <dbReference type="ARBA" id="ARBA00022741"/>
    </source>
</evidence>
<feature type="domain" description="ABC transmembrane type-1" evidence="10">
    <location>
        <begin position="72"/>
        <end position="357"/>
    </location>
</feature>
<dbReference type="InterPro" id="IPR011527">
    <property type="entry name" value="ABC1_TM_dom"/>
</dbReference>
<evidence type="ECO:0000256" key="5">
    <source>
        <dbReference type="ARBA" id="ARBA00022989"/>
    </source>
</evidence>
<feature type="compositionally biased region" description="Low complexity" evidence="7">
    <location>
        <begin position="1"/>
        <end position="10"/>
    </location>
</feature>
<dbReference type="Proteomes" id="UP000763557">
    <property type="component" value="Unassembled WGS sequence"/>
</dbReference>
<dbReference type="Gene3D" id="1.20.1560.10">
    <property type="entry name" value="ABC transporter type 1, transmembrane domain"/>
    <property type="match status" value="1"/>
</dbReference>
<reference evidence="11 12" key="1">
    <citation type="submission" date="2020-01" db="EMBL/GenBank/DDBJ databases">
        <title>Kibdelosporangium persica a novel Actinomycetes from a hot desert in Iran.</title>
        <authorList>
            <person name="Safaei N."/>
            <person name="Zaburannyi N."/>
            <person name="Mueller R."/>
            <person name="Wink J."/>
        </authorList>
    </citation>
    <scope>NUCLEOTIDE SEQUENCE [LARGE SCALE GENOMIC DNA]</scope>
    <source>
        <strain evidence="11 12">4NS15</strain>
    </source>
</reference>
<keyword evidence="4" id="KW-0067">ATP-binding</keyword>
<dbReference type="PANTHER" id="PTHR43394:SF1">
    <property type="entry name" value="ATP-BINDING CASSETTE SUB-FAMILY B MEMBER 10, MITOCHONDRIAL"/>
    <property type="match status" value="1"/>
</dbReference>
<dbReference type="CDD" id="cd18546">
    <property type="entry name" value="ABC_6TM_Rv0194_D2_like"/>
    <property type="match status" value="1"/>
</dbReference>
<feature type="domain" description="ABC transporter" evidence="9">
    <location>
        <begin position="390"/>
        <end position="625"/>
    </location>
</feature>
<dbReference type="PROSITE" id="PS50929">
    <property type="entry name" value="ABC_TM1F"/>
    <property type="match status" value="1"/>
</dbReference>
<evidence type="ECO:0000259" key="9">
    <source>
        <dbReference type="PROSITE" id="PS50893"/>
    </source>
</evidence>
<dbReference type="EMBL" id="JAAATY010000031">
    <property type="protein sequence ID" value="NRN69825.1"/>
    <property type="molecule type" value="Genomic_DNA"/>
</dbReference>
<accession>A0ABX2FGG9</accession>